<organism evidence="1 2">
    <name type="scientific">Streptomyces lutosisoli</name>
    <dbReference type="NCBI Taxonomy" id="2665721"/>
    <lineage>
        <taxon>Bacteria</taxon>
        <taxon>Bacillati</taxon>
        <taxon>Actinomycetota</taxon>
        <taxon>Actinomycetes</taxon>
        <taxon>Kitasatosporales</taxon>
        <taxon>Streptomycetaceae</taxon>
        <taxon>Streptomyces</taxon>
    </lineage>
</organism>
<dbReference type="EMBL" id="JBHTEC010000001">
    <property type="protein sequence ID" value="MFD0287081.1"/>
    <property type="molecule type" value="Genomic_DNA"/>
</dbReference>
<reference evidence="2" key="1">
    <citation type="journal article" date="2019" name="Int. J. Syst. Evol. Microbiol.">
        <title>The Global Catalogue of Microorganisms (GCM) 10K type strain sequencing project: providing services to taxonomists for standard genome sequencing and annotation.</title>
        <authorList>
            <consortium name="The Broad Institute Genomics Platform"/>
            <consortium name="The Broad Institute Genome Sequencing Center for Infectious Disease"/>
            <person name="Wu L."/>
            <person name="Ma J."/>
        </authorList>
    </citation>
    <scope>NUCLEOTIDE SEQUENCE [LARGE SCALE GENOMIC DNA]</scope>
    <source>
        <strain evidence="2">CGMCC 4.7198</strain>
    </source>
</reference>
<name>A0ABW2VV41_9ACTN</name>
<accession>A0ABW2VV41</accession>
<comment type="caution">
    <text evidence="1">The sequence shown here is derived from an EMBL/GenBank/DDBJ whole genome shotgun (WGS) entry which is preliminary data.</text>
</comment>
<dbReference type="Proteomes" id="UP001596957">
    <property type="component" value="Unassembled WGS sequence"/>
</dbReference>
<evidence type="ECO:0008006" key="3">
    <source>
        <dbReference type="Google" id="ProtNLM"/>
    </source>
</evidence>
<evidence type="ECO:0000313" key="1">
    <source>
        <dbReference type="EMBL" id="MFD0287081.1"/>
    </source>
</evidence>
<proteinExistence type="predicted"/>
<gene>
    <name evidence="1" type="ORF">ACFQZP_36470</name>
</gene>
<evidence type="ECO:0000313" key="2">
    <source>
        <dbReference type="Proteomes" id="UP001596957"/>
    </source>
</evidence>
<sequence>MTTRTPSAEGLIADVPALGTFARRATLLRPTAGAPGLLDSSVAGPLLWPADETWPVCRGPHLVEVRERLSEAEREALQRIDRNMRARRAGKPDAAWEISEKEADVQSRIMDGAGALDMVTWERIRRVPVTSVDGVPMLGVLQLHARDVPAAAWPEGTDVLQVLWCPKDHSGLPGQSDYWGPVVEMRHRSAATVSAVLDPPVPDDIGGRRAPLPCVLDPVEVTDLPDQDELPAELLAAAESWAERHGVEFHRGLACHEGWKVGGWPSWHLTDLVPVTCSCGATARLFLTMDSGGDPGVNVGRFGEVRVFTCPADASHPHRLNIQ</sequence>
<dbReference type="Gene3D" id="2.30.320.10">
    <property type="entry name" value="YwqG-like"/>
    <property type="match status" value="1"/>
</dbReference>
<protein>
    <recommendedName>
        <fullName evidence="3">DUF1963 domain-containing protein</fullName>
    </recommendedName>
</protein>
<dbReference type="RefSeq" id="WP_381251916.1">
    <property type="nucleotide sequence ID" value="NZ_JBHTBI010000007.1"/>
</dbReference>
<keyword evidence="2" id="KW-1185">Reference proteome</keyword>